<proteinExistence type="predicted"/>
<evidence type="ECO:0000313" key="2">
    <source>
        <dbReference type="Proteomes" id="UP001209730"/>
    </source>
</evidence>
<protein>
    <submittedName>
        <fullName evidence="1">Uncharacterized protein</fullName>
    </submittedName>
</protein>
<comment type="caution">
    <text evidence="1">The sequence shown here is derived from an EMBL/GenBank/DDBJ whole genome shotgun (WGS) entry which is preliminary data.</text>
</comment>
<dbReference type="AlphaFoldDB" id="A0AB35I0U4"/>
<evidence type="ECO:0000313" key="1">
    <source>
        <dbReference type="EMBL" id="MCX2803383.1"/>
    </source>
</evidence>
<dbReference type="EMBL" id="JAPHQB010000067">
    <property type="protein sequence ID" value="MCX2803383.1"/>
    <property type="molecule type" value="Genomic_DNA"/>
</dbReference>
<dbReference type="Proteomes" id="UP001209730">
    <property type="component" value="Unassembled WGS sequence"/>
</dbReference>
<reference evidence="1" key="1">
    <citation type="submission" date="2022-11" db="EMBL/GenBank/DDBJ databases">
        <title>Chitin-degrading and fungicidal potential of chitinolytic bacterial strains from marine environment of the Pacific Ocean regions.</title>
        <authorList>
            <person name="Pentekhina I."/>
            <person name="Nedashkovskaya O."/>
            <person name="Seitkalieva A."/>
            <person name="Podvolotskaya A."/>
            <person name="Tekutyeva L."/>
            <person name="Balabanova L."/>
        </authorList>
    </citation>
    <scope>NUCLEOTIDE SEQUENCE</scope>
    <source>
        <strain evidence="1">KMM 6838</strain>
    </source>
</reference>
<name>A0AB35I0U4_MICTH</name>
<organism evidence="1 2">
    <name type="scientific">Microbulbifer thermotolerans</name>
    <dbReference type="NCBI Taxonomy" id="252514"/>
    <lineage>
        <taxon>Bacteria</taxon>
        <taxon>Pseudomonadati</taxon>
        <taxon>Pseudomonadota</taxon>
        <taxon>Gammaproteobacteria</taxon>
        <taxon>Cellvibrionales</taxon>
        <taxon>Microbulbiferaceae</taxon>
        <taxon>Microbulbifer</taxon>
    </lineage>
</organism>
<dbReference type="RefSeq" id="WP_139223321.1">
    <property type="nucleotide sequence ID" value="NZ_CP014864.1"/>
</dbReference>
<dbReference type="GeneID" id="76609670"/>
<gene>
    <name evidence="1" type="ORF">OQJ68_16520</name>
</gene>
<accession>A0AB35I0U4</accession>
<sequence length="120" mass="13274">MITNLINVLNDLLPLVIKEISWDGDTFIIAGDEWSFSTTSAWRIIKESSIDFACWDNNIDTRVDKLKGLSLVAVQPQGSSIHVDPAFQLSDGRRLEVFSTETVEPWAFTLPGGSIYVGAT</sequence>